<feature type="compositionally biased region" description="Gly residues" evidence="1">
    <location>
        <begin position="440"/>
        <end position="450"/>
    </location>
</feature>
<dbReference type="OrthoDB" id="2565173at2759"/>
<feature type="compositionally biased region" description="Low complexity" evidence="1">
    <location>
        <begin position="468"/>
        <end position="511"/>
    </location>
</feature>
<dbReference type="GO" id="GO:0008380">
    <property type="term" value="P:RNA splicing"/>
    <property type="evidence" value="ECO:0007669"/>
    <property type="project" value="UniProtKB-KW"/>
</dbReference>
<feature type="compositionally biased region" description="Pro residues" evidence="1">
    <location>
        <begin position="18"/>
        <end position="28"/>
    </location>
</feature>
<feature type="compositionally biased region" description="Low complexity" evidence="1">
    <location>
        <begin position="327"/>
        <end position="340"/>
    </location>
</feature>
<feature type="compositionally biased region" description="Polar residues" evidence="1">
    <location>
        <begin position="526"/>
        <end position="541"/>
    </location>
</feature>
<feature type="compositionally biased region" description="Acidic residues" evidence="1">
    <location>
        <begin position="363"/>
        <end position="375"/>
    </location>
</feature>
<feature type="compositionally biased region" description="Low complexity" evidence="1">
    <location>
        <begin position="38"/>
        <end position="65"/>
    </location>
</feature>
<dbReference type="GO" id="GO:0005737">
    <property type="term" value="C:cytoplasm"/>
    <property type="evidence" value="ECO:0007669"/>
    <property type="project" value="UniProtKB-SubCell"/>
</dbReference>
<reference evidence="3" key="2">
    <citation type="submission" date="2013-07" db="EMBL/GenBank/DDBJ databases">
        <authorList>
            <consortium name="The Broad Institute Genome Sequencing Platform"/>
            <person name="Cuomo C."/>
            <person name="Litvintseva A."/>
            <person name="Chen Y."/>
            <person name="Heitman J."/>
            <person name="Sun S."/>
            <person name="Springer D."/>
            <person name="Dromer F."/>
            <person name="Young S.K."/>
            <person name="Zeng Q."/>
            <person name="Gargeya S."/>
            <person name="Fitzgerald M."/>
            <person name="Abouelleil A."/>
            <person name="Alvarado L."/>
            <person name="Berlin A.M."/>
            <person name="Chapman S.B."/>
            <person name="Dewar J."/>
            <person name="Goldberg J."/>
            <person name="Griggs A."/>
            <person name="Gujja S."/>
            <person name="Hansen M."/>
            <person name="Howarth C."/>
            <person name="Imamovic A."/>
            <person name="Larimer J."/>
            <person name="McCowan C."/>
            <person name="Murphy C."/>
            <person name="Pearson M."/>
            <person name="Priest M."/>
            <person name="Roberts A."/>
            <person name="Saif S."/>
            <person name="Shea T."/>
            <person name="Sykes S."/>
            <person name="Wortman J."/>
            <person name="Nusbaum C."/>
            <person name="Birren B."/>
        </authorList>
    </citation>
    <scope>NUCLEOTIDE SEQUENCE</scope>
    <source>
        <strain evidence="3">CBS 10117</strain>
    </source>
</reference>
<dbReference type="GO" id="GO:0000184">
    <property type="term" value="P:nuclear-transcribed mRNA catabolic process, nonsense-mediated decay"/>
    <property type="evidence" value="ECO:0007669"/>
    <property type="project" value="UniProtKB-KW"/>
</dbReference>
<protein>
    <submittedName>
        <fullName evidence="2">Uncharacterized protein</fullName>
    </submittedName>
</protein>
<evidence type="ECO:0000313" key="2">
    <source>
        <dbReference type="EMBL" id="OBR88284.1"/>
    </source>
</evidence>
<feature type="compositionally biased region" description="Basic and acidic residues" evidence="1">
    <location>
        <begin position="396"/>
        <end position="417"/>
    </location>
</feature>
<gene>
    <name evidence="2" type="ORF">I303_00095</name>
    <name evidence="3" type="ORF">I303_100095</name>
</gene>
<dbReference type="VEuPathDB" id="FungiDB:I303_00095"/>
<dbReference type="GO" id="GO:0006417">
    <property type="term" value="P:regulation of translation"/>
    <property type="evidence" value="ECO:0007669"/>
    <property type="project" value="UniProtKB-KW"/>
</dbReference>
<dbReference type="AlphaFoldDB" id="A0A1A6AE17"/>
<name>A0A1A6AE17_9TREE</name>
<reference evidence="3" key="3">
    <citation type="submission" date="2024-02" db="EMBL/GenBank/DDBJ databases">
        <title>Comparative genomics of Cryptococcus and Kwoniella reveals pathogenesis evolution and contrasting modes of karyotype evolution via chromosome fusion or intercentromeric recombination.</title>
        <authorList>
            <person name="Coelho M.A."/>
            <person name="David-Palma M."/>
            <person name="Shea T."/>
            <person name="Bowers K."/>
            <person name="McGinley-Smith S."/>
            <person name="Mohammad A.W."/>
            <person name="Gnirke A."/>
            <person name="Yurkov A.M."/>
            <person name="Nowrousian M."/>
            <person name="Sun S."/>
            <person name="Cuomo C.A."/>
            <person name="Heitman J."/>
        </authorList>
    </citation>
    <scope>NUCLEOTIDE SEQUENCE</scope>
    <source>
        <strain evidence="3">CBS 10117</strain>
    </source>
</reference>
<feature type="region of interest" description="Disordered" evidence="1">
    <location>
        <begin position="592"/>
        <end position="713"/>
    </location>
</feature>
<proteinExistence type="predicted"/>
<dbReference type="GO" id="GO:0003729">
    <property type="term" value="F:mRNA binding"/>
    <property type="evidence" value="ECO:0007669"/>
    <property type="project" value="InterPro"/>
</dbReference>
<feature type="compositionally biased region" description="Basic and acidic residues" evidence="1">
    <location>
        <begin position="376"/>
        <end position="386"/>
    </location>
</feature>
<dbReference type="GO" id="GO:0006397">
    <property type="term" value="P:mRNA processing"/>
    <property type="evidence" value="ECO:0007669"/>
    <property type="project" value="UniProtKB-KW"/>
</dbReference>
<dbReference type="EMBL" id="CP144530">
    <property type="protein sequence ID" value="WWC57563.1"/>
    <property type="molecule type" value="Genomic_DNA"/>
</dbReference>
<feature type="compositionally biased region" description="Basic and acidic residues" evidence="1">
    <location>
        <begin position="173"/>
        <end position="189"/>
    </location>
</feature>
<dbReference type="RefSeq" id="XP_018266126.1">
    <property type="nucleotide sequence ID" value="XM_018403472.1"/>
</dbReference>
<feature type="compositionally biased region" description="Gly residues" evidence="1">
    <location>
        <begin position="315"/>
        <end position="326"/>
    </location>
</feature>
<feature type="compositionally biased region" description="Polar residues" evidence="1">
    <location>
        <begin position="1"/>
        <end position="14"/>
    </location>
</feature>
<feature type="compositionally biased region" description="Acidic residues" evidence="1">
    <location>
        <begin position="125"/>
        <end position="135"/>
    </location>
</feature>
<feature type="compositionally biased region" description="Low complexity" evidence="1">
    <location>
        <begin position="604"/>
        <end position="625"/>
    </location>
</feature>
<feature type="compositionally biased region" description="Basic residues" evidence="1">
    <location>
        <begin position="82"/>
        <end position="97"/>
    </location>
</feature>
<dbReference type="KEGG" id="kdj:28963794"/>
<feature type="region of interest" description="Disordered" evidence="1">
    <location>
        <begin position="1"/>
        <end position="541"/>
    </location>
</feature>
<feature type="compositionally biased region" description="Polar residues" evidence="1">
    <location>
        <begin position="674"/>
        <end position="684"/>
    </location>
</feature>
<evidence type="ECO:0000256" key="1">
    <source>
        <dbReference type="SAM" id="MobiDB-lite"/>
    </source>
</evidence>
<feature type="compositionally biased region" description="Basic and acidic residues" evidence="1">
    <location>
        <begin position="271"/>
        <end position="282"/>
    </location>
</feature>
<organism evidence="2">
    <name type="scientific">Kwoniella dejecticola CBS 10117</name>
    <dbReference type="NCBI Taxonomy" id="1296121"/>
    <lineage>
        <taxon>Eukaryota</taxon>
        <taxon>Fungi</taxon>
        <taxon>Dikarya</taxon>
        <taxon>Basidiomycota</taxon>
        <taxon>Agaricomycotina</taxon>
        <taxon>Tremellomycetes</taxon>
        <taxon>Tremellales</taxon>
        <taxon>Cryptococcaceae</taxon>
        <taxon>Kwoniella</taxon>
    </lineage>
</organism>
<dbReference type="GO" id="GO:0035145">
    <property type="term" value="C:exon-exon junction complex"/>
    <property type="evidence" value="ECO:0007669"/>
    <property type="project" value="InterPro"/>
</dbReference>
<feature type="compositionally biased region" description="Low complexity" evidence="1">
    <location>
        <begin position="251"/>
        <end position="261"/>
    </location>
</feature>
<evidence type="ECO:0000313" key="3">
    <source>
        <dbReference type="EMBL" id="WWC57563.1"/>
    </source>
</evidence>
<feature type="compositionally biased region" description="Polar residues" evidence="1">
    <location>
        <begin position="633"/>
        <end position="667"/>
    </location>
</feature>
<dbReference type="GO" id="GO:0051028">
    <property type="term" value="P:mRNA transport"/>
    <property type="evidence" value="ECO:0007669"/>
    <property type="project" value="UniProtKB-KW"/>
</dbReference>
<sequence>MTDNAQIDTQNTAKDISAPPPSPPPHPPATIETKSDAEPQTTETPPEPSHPAASVSPPPQSDAVPEPATITQQPQKPEVVKAKPKGKGKKVKARPRRRVVDSDHESDLEDGSDGSLTDPSSASEAESDTEDEEDEAPVKKDGASVAKAGEETSNINGNSAGTNSSVKGKGKGQKREYTEEETRKFEEIKAKRKAKQKAKKAELKKKKEAAKAAGTPVAEKKENVEGLVASTSNLKLDGNEKEPISSTAPLTQTTSRTSTSQRGRRGSKAHQQRELISDDPKVVPRQGKFWTHDQRTEPPQQLPARGLPDWRGRGVPRGGFRGGFRGRGFAPPAFGAGARGTAQGVELTTTDEKKPTAPKSAEGDDESEGDSEPVLEMDRLEKELAKKTPSAIPTQPKEKKWGHEAFEHIQSQPEKKPFSPPVQPAVRGGARGLPIRGAAARGGRGLGGRGGHFRQPLSSLPFHPSNLAATAAAAKAKAAATAGSASTSVADPTASAAASIPASAISLSTAPPSVPPTQPAPLKASAPSTDPEGQSTQPDLDNLLDETSQAVTIRLPGSAGSVEVTVGPTVPVSAEAGPVVETPELNESGQAILYTSPVPPPQPASAQLPSSVNPTMYANPNANAPSPYPAGSENGSMSSGFSHSQFVPTHSHPIQKSHLQQNVSASSYPPEFVPSSQRGLNGNAGQPRPFYPSNGDAPRSYPQQAHQQRPPIQPFYPAQQSYEYQPESQRGSFSAQAQAQTFYPQMQIQQNEYVDGRGSPFSAGSPSYAHAQNGQIGYFAPARQSAKISIKPPSGSGNSGIKGQSEKDYMQQQLQPTFATLNTGSMDPNLNQAYYPQQHYNPYTQSAVANGYEISNGNGYYVDANGYPTNGWAGAQGQVAYGYEGDYVYQ</sequence>
<dbReference type="GeneID" id="28963794"/>
<dbReference type="STRING" id="1296121.A0A1A6AE17"/>
<evidence type="ECO:0000313" key="4">
    <source>
        <dbReference type="Proteomes" id="UP000078595"/>
    </source>
</evidence>
<dbReference type="EMBL" id="KI894027">
    <property type="protein sequence ID" value="OBR88284.1"/>
    <property type="molecule type" value="Genomic_DNA"/>
</dbReference>
<accession>A0A1A6AE17</accession>
<keyword evidence="4" id="KW-1185">Reference proteome</keyword>
<feature type="compositionally biased region" description="Polar residues" evidence="1">
    <location>
        <begin position="151"/>
        <end position="166"/>
    </location>
</feature>
<feature type="compositionally biased region" description="Basic residues" evidence="1">
    <location>
        <begin position="190"/>
        <end position="208"/>
    </location>
</feature>
<dbReference type="Proteomes" id="UP000078595">
    <property type="component" value="Chromosome 1"/>
</dbReference>
<reference evidence="2" key="1">
    <citation type="submission" date="2013-07" db="EMBL/GenBank/DDBJ databases">
        <title>The Genome Sequence of Cryptococcus dejecticola CBS10117.</title>
        <authorList>
            <consortium name="The Broad Institute Genome Sequencing Platform"/>
            <person name="Cuomo C."/>
            <person name="Litvintseva A."/>
            <person name="Chen Y."/>
            <person name="Heitman J."/>
            <person name="Sun S."/>
            <person name="Springer D."/>
            <person name="Dromer F."/>
            <person name="Young S.K."/>
            <person name="Zeng Q."/>
            <person name="Gargeya S."/>
            <person name="Fitzgerald M."/>
            <person name="Abouelleil A."/>
            <person name="Alvarado L."/>
            <person name="Berlin A.M."/>
            <person name="Chapman S.B."/>
            <person name="Dewar J."/>
            <person name="Goldberg J."/>
            <person name="Griggs A."/>
            <person name="Gujja S."/>
            <person name="Hansen M."/>
            <person name="Howarth C."/>
            <person name="Imamovic A."/>
            <person name="Larimer J."/>
            <person name="McCowan C."/>
            <person name="Murphy C."/>
            <person name="Pearson M."/>
            <person name="Priest M."/>
            <person name="Roberts A."/>
            <person name="Saif S."/>
            <person name="Shea T."/>
            <person name="Sykes S."/>
            <person name="Wortman J."/>
            <person name="Nusbaum C."/>
            <person name="Birren B."/>
        </authorList>
    </citation>
    <scope>NUCLEOTIDE SEQUENCE [LARGE SCALE GENOMIC DNA]</scope>
    <source>
        <strain evidence="2">CBS 10117</strain>
    </source>
</reference>